<proteinExistence type="predicted"/>
<accession>A0A4C1XDJ4</accession>
<dbReference type="Proteomes" id="UP000299102">
    <property type="component" value="Unassembled WGS sequence"/>
</dbReference>
<dbReference type="AlphaFoldDB" id="A0A4C1XDJ4"/>
<dbReference type="EMBL" id="BGZK01000806">
    <property type="protein sequence ID" value="GBP61170.1"/>
    <property type="molecule type" value="Genomic_DNA"/>
</dbReference>
<gene>
    <name evidence="1" type="ORF">EVAR_28378_1</name>
</gene>
<organism evidence="1 2">
    <name type="scientific">Eumeta variegata</name>
    <name type="common">Bagworm moth</name>
    <name type="synonym">Eumeta japonica</name>
    <dbReference type="NCBI Taxonomy" id="151549"/>
    <lineage>
        <taxon>Eukaryota</taxon>
        <taxon>Metazoa</taxon>
        <taxon>Ecdysozoa</taxon>
        <taxon>Arthropoda</taxon>
        <taxon>Hexapoda</taxon>
        <taxon>Insecta</taxon>
        <taxon>Pterygota</taxon>
        <taxon>Neoptera</taxon>
        <taxon>Endopterygota</taxon>
        <taxon>Lepidoptera</taxon>
        <taxon>Glossata</taxon>
        <taxon>Ditrysia</taxon>
        <taxon>Tineoidea</taxon>
        <taxon>Psychidae</taxon>
        <taxon>Oiketicinae</taxon>
        <taxon>Eumeta</taxon>
    </lineage>
</organism>
<reference evidence="1 2" key="1">
    <citation type="journal article" date="2019" name="Commun. Biol.">
        <title>The bagworm genome reveals a unique fibroin gene that provides high tensile strength.</title>
        <authorList>
            <person name="Kono N."/>
            <person name="Nakamura H."/>
            <person name="Ohtoshi R."/>
            <person name="Tomita M."/>
            <person name="Numata K."/>
            <person name="Arakawa K."/>
        </authorList>
    </citation>
    <scope>NUCLEOTIDE SEQUENCE [LARGE SCALE GENOMIC DNA]</scope>
</reference>
<sequence length="135" mass="15934">MKKLCSRWILHNLTKTQKTDRVTWCNVMLTIFKERASNLVWDIVIGDETCIYCYDPKTKQQSTYRDDPKADDCLFFKNTELVATVASENCRTVNGDRYTTTCLPEVIDEFLKKYHKRRINLHHDECQFSNGQTDK</sequence>
<evidence type="ECO:0000313" key="1">
    <source>
        <dbReference type="EMBL" id="GBP61170.1"/>
    </source>
</evidence>
<name>A0A4C1XDJ4_EUMVA</name>
<keyword evidence="2" id="KW-1185">Reference proteome</keyword>
<evidence type="ECO:0000313" key="2">
    <source>
        <dbReference type="Proteomes" id="UP000299102"/>
    </source>
</evidence>
<protein>
    <recommendedName>
        <fullName evidence="3">Mariner Mos1 transposase</fullName>
    </recommendedName>
</protein>
<dbReference type="GO" id="GO:0003676">
    <property type="term" value="F:nucleic acid binding"/>
    <property type="evidence" value="ECO:0007669"/>
    <property type="project" value="InterPro"/>
</dbReference>
<evidence type="ECO:0008006" key="3">
    <source>
        <dbReference type="Google" id="ProtNLM"/>
    </source>
</evidence>
<dbReference type="Gene3D" id="3.30.420.10">
    <property type="entry name" value="Ribonuclease H-like superfamily/Ribonuclease H"/>
    <property type="match status" value="1"/>
</dbReference>
<dbReference type="OrthoDB" id="10017160at2759"/>
<comment type="caution">
    <text evidence="1">The sequence shown here is derived from an EMBL/GenBank/DDBJ whole genome shotgun (WGS) entry which is preliminary data.</text>
</comment>
<dbReference type="InterPro" id="IPR036397">
    <property type="entry name" value="RNaseH_sf"/>
</dbReference>